<name>A0A1X6N655_9APHY</name>
<dbReference type="Proteomes" id="UP000194127">
    <property type="component" value="Unassembled WGS sequence"/>
</dbReference>
<proteinExistence type="predicted"/>
<evidence type="ECO:0000313" key="1">
    <source>
        <dbReference type="EMBL" id="OSX64074.1"/>
    </source>
</evidence>
<gene>
    <name evidence="1" type="ORF">POSPLADRAFT_1045201</name>
</gene>
<evidence type="ECO:0000313" key="2">
    <source>
        <dbReference type="Proteomes" id="UP000194127"/>
    </source>
</evidence>
<sequence length="279" mass="29232">MGTASRYGRISGSTVSRSCVRFFQREGVCEGCVAKRERGNGGGEEADGAEQSAEWLKGVCVDGWGGKCGAGSSSSAAVRWRSPACVLREMSSMVQRDQTEDATATSRRRIIAASSLLAVAGEEMAVIQWRCRDATITNVQRYPYRPTHWYDSFGVTGAGERSHSSAMNTSSSTSSAQNDTVLCIRGGLAHSHSSPAQLGDVRPDPLGVGGTLTSGVSGGVWNGNGGVSVSEALSSSGYRGRAAVVSSVRSGDLERLFVVCSNEYESEKAGAGKEQGGPW</sequence>
<dbReference type="OrthoDB" id="10342913at2759"/>
<dbReference type="AlphaFoldDB" id="A0A1X6N655"/>
<accession>A0A1X6N655</accession>
<keyword evidence="2" id="KW-1185">Reference proteome</keyword>
<reference evidence="1 2" key="1">
    <citation type="submission" date="2017-04" db="EMBL/GenBank/DDBJ databases">
        <title>Genome Sequence of the Model Brown-Rot Fungus Postia placenta SB12.</title>
        <authorList>
            <consortium name="DOE Joint Genome Institute"/>
            <person name="Gaskell J."/>
            <person name="Kersten P."/>
            <person name="Larrondo L.F."/>
            <person name="Canessa P."/>
            <person name="Martinez D."/>
            <person name="Hibbett D."/>
            <person name="Schmoll M."/>
            <person name="Kubicek C.P."/>
            <person name="Martinez A.T."/>
            <person name="Yadav J."/>
            <person name="Master E."/>
            <person name="Magnuson J.K."/>
            <person name="James T."/>
            <person name="Yaver D."/>
            <person name="Berka R."/>
            <person name="Labutti K."/>
            <person name="Lipzen A."/>
            <person name="Aerts A."/>
            <person name="Barry K."/>
            <person name="Henrissat B."/>
            <person name="Blanchette R."/>
            <person name="Grigoriev I."/>
            <person name="Cullen D."/>
        </authorList>
    </citation>
    <scope>NUCLEOTIDE SEQUENCE [LARGE SCALE GENOMIC DNA]</scope>
    <source>
        <strain evidence="1 2">MAD-698-R-SB12</strain>
    </source>
</reference>
<organism evidence="1 2">
    <name type="scientific">Postia placenta MAD-698-R-SB12</name>
    <dbReference type="NCBI Taxonomy" id="670580"/>
    <lineage>
        <taxon>Eukaryota</taxon>
        <taxon>Fungi</taxon>
        <taxon>Dikarya</taxon>
        <taxon>Basidiomycota</taxon>
        <taxon>Agaricomycotina</taxon>
        <taxon>Agaricomycetes</taxon>
        <taxon>Polyporales</taxon>
        <taxon>Adustoporiaceae</taxon>
        <taxon>Rhodonia</taxon>
    </lineage>
</organism>
<protein>
    <submittedName>
        <fullName evidence="1">Uncharacterized protein</fullName>
    </submittedName>
</protein>
<dbReference type="RefSeq" id="XP_024340868.1">
    <property type="nucleotide sequence ID" value="XM_024478702.1"/>
</dbReference>
<dbReference type="EMBL" id="KZ110594">
    <property type="protein sequence ID" value="OSX64074.1"/>
    <property type="molecule type" value="Genomic_DNA"/>
</dbReference>
<dbReference type="GeneID" id="36323652"/>